<accession>A0ACB8TM96</accession>
<gene>
    <name evidence="1" type="ORF">BDY19DRAFT_910854</name>
</gene>
<dbReference type="Proteomes" id="UP001055072">
    <property type="component" value="Unassembled WGS sequence"/>
</dbReference>
<protein>
    <submittedName>
        <fullName evidence="1">Uncharacterized protein</fullName>
    </submittedName>
</protein>
<evidence type="ECO:0000313" key="2">
    <source>
        <dbReference type="Proteomes" id="UP001055072"/>
    </source>
</evidence>
<reference evidence="1" key="1">
    <citation type="journal article" date="2021" name="Environ. Microbiol.">
        <title>Gene family expansions and transcriptome signatures uncover fungal adaptations to wood decay.</title>
        <authorList>
            <person name="Hage H."/>
            <person name="Miyauchi S."/>
            <person name="Viragh M."/>
            <person name="Drula E."/>
            <person name="Min B."/>
            <person name="Chaduli D."/>
            <person name="Navarro D."/>
            <person name="Favel A."/>
            <person name="Norest M."/>
            <person name="Lesage-Meessen L."/>
            <person name="Balint B."/>
            <person name="Merenyi Z."/>
            <person name="de Eugenio L."/>
            <person name="Morin E."/>
            <person name="Martinez A.T."/>
            <person name="Baldrian P."/>
            <person name="Stursova M."/>
            <person name="Martinez M.J."/>
            <person name="Novotny C."/>
            <person name="Magnuson J.K."/>
            <person name="Spatafora J.W."/>
            <person name="Maurice S."/>
            <person name="Pangilinan J."/>
            <person name="Andreopoulos W."/>
            <person name="LaButti K."/>
            <person name="Hundley H."/>
            <person name="Na H."/>
            <person name="Kuo A."/>
            <person name="Barry K."/>
            <person name="Lipzen A."/>
            <person name="Henrissat B."/>
            <person name="Riley R."/>
            <person name="Ahrendt S."/>
            <person name="Nagy L.G."/>
            <person name="Grigoriev I.V."/>
            <person name="Martin F."/>
            <person name="Rosso M.N."/>
        </authorList>
    </citation>
    <scope>NUCLEOTIDE SEQUENCE</scope>
    <source>
        <strain evidence="1">CBS 384.51</strain>
    </source>
</reference>
<organism evidence="1 2">
    <name type="scientific">Irpex rosettiformis</name>
    <dbReference type="NCBI Taxonomy" id="378272"/>
    <lineage>
        <taxon>Eukaryota</taxon>
        <taxon>Fungi</taxon>
        <taxon>Dikarya</taxon>
        <taxon>Basidiomycota</taxon>
        <taxon>Agaricomycotina</taxon>
        <taxon>Agaricomycetes</taxon>
        <taxon>Polyporales</taxon>
        <taxon>Irpicaceae</taxon>
        <taxon>Irpex</taxon>
    </lineage>
</organism>
<name>A0ACB8TM96_9APHY</name>
<proteinExistence type="predicted"/>
<sequence>MSRSLPEEDNQMGDMPGSFDGSSRRAGKKRRGEDSSDETPHPLPTELQVPQSVLNLFRAGPTQIGPQPALPSLHLSSRTSKTVEERRVGKLKNDLRFKNISLTQMEGRYLALREGLGNTQAENNLLREGLSLHMSGYEETMGAHQQRIEQLEYSNQSAEEYMNRTIRARLTEMEAFMQQEKNRVVKELRSERDNAVHQAEAAYAARLDAMRAEATQCLEELRKEATEALESAKESADSAERNMNLAKQREVGTFAPSHGPGLKETIEGSVRKANRISYGEVGECRRAHRQVQLVIKIPQQMPTSQTPEPMVVQNTPDRHHRQATHDGPATSTDRVSPLEGSSRFPPPNRPNMAGKRMWNNIRQVRRPATPMTTRPILHVRVPIPDEHPTPQSESDSTTPRPNSRRSERPSEPVSSRRRGKRRAQPEPKSDSDTEQEGSSDTEFDNADDEKRPRRQRRKSTKSALAARVQRQRDALTKEEITKLNSKVRKLVKDVWDLSKDADIEFQEVACAADSQAYKDGTGEEPDTEVPRLYMRGSMSSEWNRAVCRSLLEIFKKEYMRKVAFASEELVLDTIVRKCTTLRNAWRKVQPRLHLDGRVETLDEVADRVQEDARESRKRTRQNNRRTTKYNNRVKLLTKTIQMKSSENAEDIGAWKWLQQLVTLLGVDGTSSDESDGEDEIYLTFKKKKMPWRRDVDKEFGFLDIQRLTDRQIWSNSGSKPTRRVISNLESTRAAVRNLPRELYDSRWLSGLTGEQQEALDIAETSFWWVELC</sequence>
<evidence type="ECO:0000313" key="1">
    <source>
        <dbReference type="EMBL" id="KAI0083092.1"/>
    </source>
</evidence>
<keyword evidence="2" id="KW-1185">Reference proteome</keyword>
<dbReference type="EMBL" id="MU274997">
    <property type="protein sequence ID" value="KAI0083092.1"/>
    <property type="molecule type" value="Genomic_DNA"/>
</dbReference>
<comment type="caution">
    <text evidence="1">The sequence shown here is derived from an EMBL/GenBank/DDBJ whole genome shotgun (WGS) entry which is preliminary data.</text>
</comment>